<dbReference type="InterPro" id="IPR013126">
    <property type="entry name" value="Hsp_70_fam"/>
</dbReference>
<feature type="region of interest" description="Disordered" evidence="3">
    <location>
        <begin position="1"/>
        <end position="22"/>
    </location>
</feature>
<comment type="caution">
    <text evidence="4">The sequence shown here is derived from an EMBL/GenBank/DDBJ whole genome shotgun (WGS) entry which is preliminary data.</text>
</comment>
<gene>
    <name evidence="4" type="ORF">Tci_887615</name>
</gene>
<dbReference type="PANTHER" id="PTHR45639:SF23">
    <property type="entry name" value="HEAT SHOCK PROTEIN 70 FAMILY"/>
    <property type="match status" value="1"/>
</dbReference>
<dbReference type="GO" id="GO:0005829">
    <property type="term" value="C:cytosol"/>
    <property type="evidence" value="ECO:0007669"/>
    <property type="project" value="TreeGrafter"/>
</dbReference>
<dbReference type="PANTHER" id="PTHR45639">
    <property type="entry name" value="HSC70CB, ISOFORM G-RELATED"/>
    <property type="match status" value="1"/>
</dbReference>
<evidence type="ECO:0000256" key="3">
    <source>
        <dbReference type="SAM" id="MobiDB-lite"/>
    </source>
</evidence>
<evidence type="ECO:0000256" key="2">
    <source>
        <dbReference type="ARBA" id="ARBA00022840"/>
    </source>
</evidence>
<dbReference type="EMBL" id="BKCJ011287883">
    <property type="protein sequence ID" value="GFD15646.1"/>
    <property type="molecule type" value="Genomic_DNA"/>
</dbReference>
<dbReference type="GO" id="GO:0005634">
    <property type="term" value="C:nucleus"/>
    <property type="evidence" value="ECO:0007669"/>
    <property type="project" value="TreeGrafter"/>
</dbReference>
<dbReference type="FunFam" id="1.20.1270.10:FF:000002">
    <property type="entry name" value="Heat shock 70 kDa protein 4"/>
    <property type="match status" value="1"/>
</dbReference>
<dbReference type="Pfam" id="PF00012">
    <property type="entry name" value="HSP70"/>
    <property type="match status" value="1"/>
</dbReference>
<proteinExistence type="predicted"/>
<dbReference type="Gene3D" id="1.20.1270.10">
    <property type="match status" value="1"/>
</dbReference>
<evidence type="ECO:0000313" key="4">
    <source>
        <dbReference type="EMBL" id="GFD15646.1"/>
    </source>
</evidence>
<name>A0A699U2S2_TANCI</name>
<reference evidence="4" key="1">
    <citation type="journal article" date="2019" name="Sci. Rep.">
        <title>Draft genome of Tanacetum cinerariifolium, the natural source of mosquito coil.</title>
        <authorList>
            <person name="Yamashiro T."/>
            <person name="Shiraishi A."/>
            <person name="Satake H."/>
            <person name="Nakayama K."/>
        </authorList>
    </citation>
    <scope>NUCLEOTIDE SEQUENCE</scope>
</reference>
<dbReference type="InterPro" id="IPR029048">
    <property type="entry name" value="HSP70_C_sf"/>
</dbReference>
<dbReference type="AlphaFoldDB" id="A0A699U2S2"/>
<keyword evidence="1" id="KW-0547">Nucleotide-binding</keyword>
<keyword evidence="2" id="KW-0067">ATP-binding</keyword>
<dbReference type="GO" id="GO:0140662">
    <property type="term" value="F:ATP-dependent protein folding chaperone"/>
    <property type="evidence" value="ECO:0007669"/>
    <property type="project" value="InterPro"/>
</dbReference>
<feature type="non-terminal residue" evidence="4">
    <location>
        <position position="1"/>
    </location>
</feature>
<accession>A0A699U2S2</accession>
<protein>
    <submittedName>
        <fullName evidence="4">Heat shock protein 70 family</fullName>
    </submittedName>
</protein>
<organism evidence="4">
    <name type="scientific">Tanacetum cinerariifolium</name>
    <name type="common">Dalmatian daisy</name>
    <name type="synonym">Chrysanthemum cinerariifolium</name>
    <dbReference type="NCBI Taxonomy" id="118510"/>
    <lineage>
        <taxon>Eukaryota</taxon>
        <taxon>Viridiplantae</taxon>
        <taxon>Streptophyta</taxon>
        <taxon>Embryophyta</taxon>
        <taxon>Tracheophyta</taxon>
        <taxon>Spermatophyta</taxon>
        <taxon>Magnoliopsida</taxon>
        <taxon>eudicotyledons</taxon>
        <taxon>Gunneridae</taxon>
        <taxon>Pentapetalae</taxon>
        <taxon>asterids</taxon>
        <taxon>campanulids</taxon>
        <taxon>Asterales</taxon>
        <taxon>Asteraceae</taxon>
        <taxon>Asteroideae</taxon>
        <taxon>Anthemideae</taxon>
        <taxon>Anthemidinae</taxon>
        <taxon>Tanacetum</taxon>
    </lineage>
</organism>
<dbReference type="GO" id="GO:0005524">
    <property type="term" value="F:ATP binding"/>
    <property type="evidence" value="ECO:0007669"/>
    <property type="project" value="UniProtKB-KW"/>
</dbReference>
<sequence>KDELHEAQKREKMLAEQDRKVEQLKDQRNTLESFVYDTRSKLSSAYRSFATNTEKDGITKSLQETEDWLYEDSDDESDEQVYTGKLDDLKKLLEPIEKRYKDENARAKAKKDLLTFIQECR</sequence>
<keyword evidence="4" id="KW-0346">Stress response</keyword>
<feature type="non-terminal residue" evidence="4">
    <location>
        <position position="121"/>
    </location>
</feature>
<dbReference type="SUPFAM" id="SSF100934">
    <property type="entry name" value="Heat shock protein 70kD (HSP70), C-terminal subdomain"/>
    <property type="match status" value="1"/>
</dbReference>
<evidence type="ECO:0000256" key="1">
    <source>
        <dbReference type="ARBA" id="ARBA00022741"/>
    </source>
</evidence>